<dbReference type="SMART" id="SM00091">
    <property type="entry name" value="PAS"/>
    <property type="match status" value="1"/>
</dbReference>
<dbReference type="GO" id="GO:0000155">
    <property type="term" value="F:phosphorelay sensor kinase activity"/>
    <property type="evidence" value="ECO:0007669"/>
    <property type="project" value="InterPro"/>
</dbReference>
<keyword evidence="5 11" id="KW-0597">Phosphoprotein</keyword>
<dbReference type="CDD" id="cd00082">
    <property type="entry name" value="HisKA"/>
    <property type="match status" value="1"/>
</dbReference>
<dbReference type="GO" id="GO:0009927">
    <property type="term" value="F:histidine phosphotransfer kinase activity"/>
    <property type="evidence" value="ECO:0007669"/>
    <property type="project" value="TreeGrafter"/>
</dbReference>
<evidence type="ECO:0000256" key="13">
    <source>
        <dbReference type="SAM" id="Phobius"/>
    </source>
</evidence>
<dbReference type="PRINTS" id="PR00344">
    <property type="entry name" value="BCTRLSENSOR"/>
</dbReference>
<feature type="transmembrane region" description="Helical" evidence="13">
    <location>
        <begin position="44"/>
        <end position="63"/>
    </location>
</feature>
<dbReference type="Gene3D" id="1.10.287.130">
    <property type="match status" value="1"/>
</dbReference>
<keyword evidence="18" id="KW-1185">Reference proteome</keyword>
<dbReference type="GO" id="GO:0005886">
    <property type="term" value="C:plasma membrane"/>
    <property type="evidence" value="ECO:0007669"/>
    <property type="project" value="TreeGrafter"/>
</dbReference>
<dbReference type="FunFam" id="3.30.565.10:FF:000049">
    <property type="entry name" value="Two-component sensor histidine kinase"/>
    <property type="match status" value="1"/>
</dbReference>
<keyword evidence="8 17" id="KW-0418">Kinase</keyword>
<protein>
    <recommendedName>
        <fullName evidence="4">histidine kinase</fullName>
        <ecNumber evidence="4">2.7.13.3</ecNumber>
    </recommendedName>
</protein>
<dbReference type="Proteomes" id="UP000562395">
    <property type="component" value="Unassembled WGS sequence"/>
</dbReference>
<evidence type="ECO:0000256" key="7">
    <source>
        <dbReference type="ARBA" id="ARBA00022692"/>
    </source>
</evidence>
<sequence>MTSGLAAALGLGLIGVLFLVAAAIERNGAGFRINAPLRHGAYTLALGVYCSSWTFYGAVGTAVREGWNYLPIYIAPVLLLIVAPRFLSRLSQAVQREQASTISDFIAARFGHDPGVARIVTVIALCGTVPYVALQLRSMGLAIEALSGEPVVVPVMIGAAALLSLFAMLFGARRYEIAGRSEGLVFSIALESLIKLVALALVGGFAVHVLWQASSADLSRATTVLTDRFLPSHLSLETAVIALISAFAIIVLPRQFYMGFAEAQATDDLPRARKGLAIYLLTMAALIVPIALGGLVALPAGAPPDSFVLLLPATEGVNAIGIAALLGGLSSGAAMVIVDSIALATMVSNDLIFPAVLRSEPEAQAGDLGRRMLLVRRLTIIGVVGLALLWALLVDPTRSLASIGLVAFAAMVQFVPHLLLAVAAPGRDPTAARASLLTGLGLWLYTLAVPQILPASWVAALEGTLLDPLRLLGIGHGSPLVHGVVWSLSANLVVLALATARKRPAPRMPRLVLGERPVGNLGELATLAARFIGDDRTSSAFPVERHGEPVTRADARLARELIASVVGSSSARALVASALADGRMSFEEVTRLLDEGGQSLSFSRQLLAATFENLQSGVSVIDAQLNLVAWNTRYVELFGYPQELVRVGTPISELIRYNVARGSFAGPIEDEVEKRLRHLRALRPYVSERVQHDGRVIKSVGGPMPGGGYLTSFTDISDEAAMRDELRRTLDELEQRVFERTRDLSEANRKLADSTREKTRFLAAASHDLLQPLHAARLFASALDRNLEGPAKALAGRVDRSIVAAEELLRALLDISRLDAGGVQLSRETVELAPLLSDIAENMRPLASEKGLTLRIGPCTGAVETDAGLLRSVLQNLASNALRYTVVGGMVIGVRRRGGFLRIDVIDSGVGIPEHKQREIFSEFTRLGEVDAEGLGLGLAIVDRIATLIGARIEVASQPRRGSRFSVWLPAVASSPPVQRPAQSALPASGASRARSLRVLVVDNEPDIVEATVALLTGIGHHAVGVATAVAALARVGDTDVLLADYHLDGEDGLALIEQARVRNPGLAVALVTAESGAALRKRLKLLNIPLFVKPTDPAAIEAFLHAVSARHVEP</sequence>
<dbReference type="InterPro" id="IPR000014">
    <property type="entry name" value="PAS"/>
</dbReference>
<dbReference type="InterPro" id="IPR036097">
    <property type="entry name" value="HisK_dim/P_sf"/>
</dbReference>
<feature type="transmembrane region" description="Helical" evidence="13">
    <location>
        <begin position="115"/>
        <end position="133"/>
    </location>
</feature>
<dbReference type="InterPro" id="IPR005467">
    <property type="entry name" value="His_kinase_dom"/>
</dbReference>
<feature type="transmembrane region" description="Helical" evidence="13">
    <location>
        <begin position="400"/>
        <end position="424"/>
    </location>
</feature>
<comment type="catalytic activity">
    <reaction evidence="1">
        <text>ATP + protein L-histidine = ADP + protein N-phospho-L-histidine.</text>
        <dbReference type="EC" id="2.7.13.3"/>
    </reaction>
</comment>
<comment type="similarity">
    <text evidence="3">Belongs to the sodium:solute symporter (SSF) (TC 2.A.21) family.</text>
</comment>
<feature type="transmembrane region" description="Helical" evidence="13">
    <location>
        <begin position="276"/>
        <end position="300"/>
    </location>
</feature>
<evidence type="ECO:0000256" key="2">
    <source>
        <dbReference type="ARBA" id="ARBA00004141"/>
    </source>
</evidence>
<dbReference type="InterPro" id="IPR011006">
    <property type="entry name" value="CheY-like_superfamily"/>
</dbReference>
<comment type="caution">
    <text evidence="17">The sequence shown here is derived from an EMBL/GenBank/DDBJ whole genome shotgun (WGS) entry which is preliminary data.</text>
</comment>
<evidence type="ECO:0000313" key="18">
    <source>
        <dbReference type="Proteomes" id="UP000562395"/>
    </source>
</evidence>
<dbReference type="SUPFAM" id="SSF55874">
    <property type="entry name" value="ATPase domain of HSP90 chaperone/DNA topoisomerase II/histidine kinase"/>
    <property type="match status" value="1"/>
</dbReference>
<dbReference type="PANTHER" id="PTHR43047:SF9">
    <property type="entry name" value="HISTIDINE KINASE"/>
    <property type="match status" value="1"/>
</dbReference>
<feature type="transmembrane region" description="Helical" evidence="13">
    <location>
        <begin position="374"/>
        <end position="394"/>
    </location>
</feature>
<accession>A0A7W5ZX48</accession>
<dbReference type="InterPro" id="IPR036890">
    <property type="entry name" value="HATPase_C_sf"/>
</dbReference>
<keyword evidence="9 13" id="KW-1133">Transmembrane helix</keyword>
<dbReference type="CDD" id="cd10322">
    <property type="entry name" value="SLC5sbd"/>
    <property type="match status" value="1"/>
</dbReference>
<dbReference type="InterPro" id="IPR035965">
    <property type="entry name" value="PAS-like_dom_sf"/>
</dbReference>
<dbReference type="Pfam" id="PF12860">
    <property type="entry name" value="PAS_7"/>
    <property type="match status" value="1"/>
</dbReference>
<dbReference type="EC" id="2.7.13.3" evidence="4"/>
<feature type="transmembrane region" description="Helical" evidence="13">
    <location>
        <begin position="233"/>
        <end position="252"/>
    </location>
</feature>
<name>A0A7W5ZX48_9SPHN</name>
<keyword evidence="10 13" id="KW-0472">Membrane</keyword>
<evidence type="ECO:0000256" key="11">
    <source>
        <dbReference type="PROSITE-ProRule" id="PRU00169"/>
    </source>
</evidence>
<evidence type="ECO:0000256" key="12">
    <source>
        <dbReference type="SAM" id="Coils"/>
    </source>
</evidence>
<feature type="transmembrane region" description="Helical" evidence="13">
    <location>
        <begin position="320"/>
        <end position="353"/>
    </location>
</feature>
<keyword evidence="6" id="KW-0808">Transferase</keyword>
<dbReference type="Pfam" id="PF00072">
    <property type="entry name" value="Response_reg"/>
    <property type="match status" value="1"/>
</dbReference>
<feature type="transmembrane region" description="Helical" evidence="13">
    <location>
        <begin position="193"/>
        <end position="213"/>
    </location>
</feature>
<feature type="modified residue" description="4-aspartylphosphate" evidence="11">
    <location>
        <position position="1045"/>
    </location>
</feature>
<evidence type="ECO:0000256" key="4">
    <source>
        <dbReference type="ARBA" id="ARBA00012438"/>
    </source>
</evidence>
<feature type="domain" description="Histidine kinase" evidence="14">
    <location>
        <begin position="764"/>
        <end position="973"/>
    </location>
</feature>
<dbReference type="Gene3D" id="1.20.1730.10">
    <property type="entry name" value="Sodium/glucose cotransporter"/>
    <property type="match status" value="1"/>
</dbReference>
<dbReference type="CDD" id="cd00130">
    <property type="entry name" value="PAS"/>
    <property type="match status" value="1"/>
</dbReference>
<dbReference type="Pfam" id="PF02518">
    <property type="entry name" value="HATPase_c"/>
    <property type="match status" value="1"/>
</dbReference>
<evidence type="ECO:0000256" key="8">
    <source>
        <dbReference type="ARBA" id="ARBA00022777"/>
    </source>
</evidence>
<dbReference type="InterPro" id="IPR038377">
    <property type="entry name" value="Na/Glc_symporter_sf"/>
</dbReference>
<dbReference type="Gene3D" id="3.30.450.20">
    <property type="entry name" value="PAS domain"/>
    <property type="match status" value="1"/>
</dbReference>
<comment type="subcellular location">
    <subcellularLocation>
        <location evidence="2">Membrane</location>
        <topology evidence="2">Multi-pass membrane protein</topology>
    </subcellularLocation>
</comment>
<dbReference type="EMBL" id="JACICY010000006">
    <property type="protein sequence ID" value="MBB3861546.1"/>
    <property type="molecule type" value="Genomic_DNA"/>
</dbReference>
<reference evidence="17 18" key="1">
    <citation type="submission" date="2020-08" db="EMBL/GenBank/DDBJ databases">
        <title>Genomic Encyclopedia of Type Strains, Phase IV (KMG-IV): sequencing the most valuable type-strain genomes for metagenomic binning, comparative biology and taxonomic classification.</title>
        <authorList>
            <person name="Goeker M."/>
        </authorList>
    </citation>
    <scope>NUCLEOTIDE SEQUENCE [LARGE SCALE GENOMIC DNA]</scope>
    <source>
        <strain evidence="17 18">DSM 14552</strain>
    </source>
</reference>
<dbReference type="PROSITE" id="PS50109">
    <property type="entry name" value="HIS_KIN"/>
    <property type="match status" value="1"/>
</dbReference>
<dbReference type="PROSITE" id="PS50112">
    <property type="entry name" value="PAS"/>
    <property type="match status" value="1"/>
</dbReference>
<dbReference type="SUPFAM" id="SSF47384">
    <property type="entry name" value="Homodimeric domain of signal transducing histidine kinase"/>
    <property type="match status" value="1"/>
</dbReference>
<dbReference type="CDD" id="cd00156">
    <property type="entry name" value="REC"/>
    <property type="match status" value="1"/>
</dbReference>
<feature type="domain" description="Response regulatory" evidence="15">
    <location>
        <begin position="998"/>
        <end position="1109"/>
    </location>
</feature>
<feature type="transmembrane region" description="Helical" evidence="13">
    <location>
        <begin position="69"/>
        <end position="87"/>
    </location>
</feature>
<evidence type="ECO:0000259" key="16">
    <source>
        <dbReference type="PROSITE" id="PS50112"/>
    </source>
</evidence>
<evidence type="ECO:0000259" key="14">
    <source>
        <dbReference type="PROSITE" id="PS50109"/>
    </source>
</evidence>
<dbReference type="Pfam" id="PF00512">
    <property type="entry name" value="HisKA"/>
    <property type="match status" value="1"/>
</dbReference>
<dbReference type="InterPro" id="IPR004358">
    <property type="entry name" value="Sig_transdc_His_kin-like_C"/>
</dbReference>
<evidence type="ECO:0000256" key="1">
    <source>
        <dbReference type="ARBA" id="ARBA00000085"/>
    </source>
</evidence>
<dbReference type="Gene3D" id="3.40.50.2300">
    <property type="match status" value="1"/>
</dbReference>
<dbReference type="SMART" id="SM00448">
    <property type="entry name" value="REC"/>
    <property type="match status" value="1"/>
</dbReference>
<dbReference type="InterPro" id="IPR003661">
    <property type="entry name" value="HisK_dim/P_dom"/>
</dbReference>
<dbReference type="SMART" id="SM00388">
    <property type="entry name" value="HisKA"/>
    <property type="match status" value="1"/>
</dbReference>
<feature type="coiled-coil region" evidence="12">
    <location>
        <begin position="716"/>
        <end position="750"/>
    </location>
</feature>
<dbReference type="InterPro" id="IPR001789">
    <property type="entry name" value="Sig_transdc_resp-reg_receiver"/>
</dbReference>
<evidence type="ECO:0000256" key="6">
    <source>
        <dbReference type="ARBA" id="ARBA00022679"/>
    </source>
</evidence>
<dbReference type="SUPFAM" id="SSF55785">
    <property type="entry name" value="PYP-like sensor domain (PAS domain)"/>
    <property type="match status" value="1"/>
</dbReference>
<dbReference type="Gene3D" id="3.30.565.10">
    <property type="entry name" value="Histidine kinase-like ATPase, C-terminal domain"/>
    <property type="match status" value="1"/>
</dbReference>
<evidence type="ECO:0000256" key="3">
    <source>
        <dbReference type="ARBA" id="ARBA00006434"/>
    </source>
</evidence>
<evidence type="ECO:0000256" key="5">
    <source>
        <dbReference type="ARBA" id="ARBA00022553"/>
    </source>
</evidence>
<dbReference type="PROSITE" id="PS50110">
    <property type="entry name" value="RESPONSE_REGULATORY"/>
    <property type="match status" value="1"/>
</dbReference>
<dbReference type="InterPro" id="IPR001734">
    <property type="entry name" value="Na/solute_symporter"/>
</dbReference>
<feature type="transmembrane region" description="Helical" evidence="13">
    <location>
        <begin position="436"/>
        <end position="460"/>
    </location>
</feature>
<keyword evidence="7 13" id="KW-0812">Transmembrane</keyword>
<dbReference type="PROSITE" id="PS50283">
    <property type="entry name" value="NA_SOLUT_SYMP_3"/>
    <property type="match status" value="1"/>
</dbReference>
<proteinExistence type="inferred from homology"/>
<evidence type="ECO:0000256" key="10">
    <source>
        <dbReference type="ARBA" id="ARBA00023136"/>
    </source>
</evidence>
<organism evidence="17 18">
    <name type="scientific">Novosphingobium hassiacum</name>
    <dbReference type="NCBI Taxonomy" id="173676"/>
    <lineage>
        <taxon>Bacteria</taxon>
        <taxon>Pseudomonadati</taxon>
        <taxon>Pseudomonadota</taxon>
        <taxon>Alphaproteobacteria</taxon>
        <taxon>Sphingomonadales</taxon>
        <taxon>Sphingomonadaceae</taxon>
        <taxon>Novosphingobium</taxon>
    </lineage>
</organism>
<dbReference type="PANTHER" id="PTHR43047">
    <property type="entry name" value="TWO-COMPONENT HISTIDINE PROTEIN KINASE"/>
    <property type="match status" value="1"/>
</dbReference>
<dbReference type="GO" id="GO:0022857">
    <property type="term" value="F:transmembrane transporter activity"/>
    <property type="evidence" value="ECO:0007669"/>
    <property type="project" value="InterPro"/>
</dbReference>
<dbReference type="SUPFAM" id="SSF52172">
    <property type="entry name" value="CheY-like"/>
    <property type="match status" value="1"/>
</dbReference>
<feature type="domain" description="PAS" evidence="16">
    <location>
        <begin position="603"/>
        <end position="643"/>
    </location>
</feature>
<dbReference type="AlphaFoldDB" id="A0A7W5ZX48"/>
<gene>
    <name evidence="17" type="ORF">GGQ88_002830</name>
</gene>
<dbReference type="RefSeq" id="WP_183614037.1">
    <property type="nucleotide sequence ID" value="NZ_JACICY010000006.1"/>
</dbReference>
<feature type="transmembrane region" description="Helical" evidence="13">
    <location>
        <begin position="153"/>
        <end position="172"/>
    </location>
</feature>
<evidence type="ECO:0000313" key="17">
    <source>
        <dbReference type="EMBL" id="MBB3861546.1"/>
    </source>
</evidence>
<dbReference type="InterPro" id="IPR003594">
    <property type="entry name" value="HATPase_dom"/>
</dbReference>
<evidence type="ECO:0000256" key="9">
    <source>
        <dbReference type="ARBA" id="ARBA00022989"/>
    </source>
</evidence>
<dbReference type="SMART" id="SM00387">
    <property type="entry name" value="HATPase_c"/>
    <property type="match status" value="1"/>
</dbReference>
<keyword evidence="12" id="KW-0175">Coiled coil</keyword>
<feature type="transmembrane region" description="Helical" evidence="13">
    <location>
        <begin position="6"/>
        <end position="24"/>
    </location>
</feature>
<evidence type="ECO:0000259" key="15">
    <source>
        <dbReference type="PROSITE" id="PS50110"/>
    </source>
</evidence>